<evidence type="ECO:0000313" key="2">
    <source>
        <dbReference type="EMBL" id="AOY79085.1"/>
    </source>
</evidence>
<gene>
    <name evidence="2" type="ORF">BJP36_03335</name>
</gene>
<sequence>MSNFNPRPLLTRLFYRLRRDGFALGINEYLAALQAMEGGWGVQDANALKKLLRTLWCHSPEQQGHLEVIFRSISAEESQEEAKPREFRSESPESSSSPKNTPAVSPGEQVSSRVDSPTPVPELSLLPVKSSINVLEHTEDRDFQAYYPISRRYMVYSWRYLRRMVADGREDVLDVEGTIAKVCQQGFFLKPKYSRREQNHADLLLLLDQEGSMTPFHRFTRDLVETAQDESNIERVRVGYFHNVPPEYVYKDPYLTEKVKFEWILAESDGDTSVLIVSDGGAARGDRRSERFSATAEVLWHIKQHTKLIAWLNPVPSERWQGSTAQFIAHLVPMYPLDPHGLNQAIAQIR</sequence>
<protein>
    <submittedName>
        <fullName evidence="2">VWA containing CoxE family protein</fullName>
    </submittedName>
</protein>
<proteinExistence type="predicted"/>
<feature type="region of interest" description="Disordered" evidence="1">
    <location>
        <begin position="77"/>
        <end position="122"/>
    </location>
</feature>
<feature type="compositionally biased region" description="Basic and acidic residues" evidence="1">
    <location>
        <begin position="80"/>
        <end position="91"/>
    </location>
</feature>
<reference evidence="3" key="1">
    <citation type="submission" date="2016-10" db="EMBL/GenBank/DDBJ databases">
        <title>Comparative genomics uncovers the prolific and rare metabolic potential of the cyanobacterial genus Moorea.</title>
        <authorList>
            <person name="Leao T."/>
            <person name="Castelao G."/>
            <person name="Korobeynikov A."/>
            <person name="Monroe E.A."/>
            <person name="Podell S."/>
            <person name="Glukhov E."/>
            <person name="Allen E."/>
            <person name="Gerwick W.H."/>
            <person name="Gerwick L."/>
        </authorList>
    </citation>
    <scope>NUCLEOTIDE SEQUENCE [LARGE SCALE GENOMIC DNA]</scope>
    <source>
        <strain evidence="3">JHB</strain>
    </source>
</reference>
<dbReference type="Proteomes" id="UP000176944">
    <property type="component" value="Chromosome"/>
</dbReference>
<accession>A0A1D9FUT4</accession>
<evidence type="ECO:0000256" key="1">
    <source>
        <dbReference type="SAM" id="MobiDB-lite"/>
    </source>
</evidence>
<organism evidence="2 3">
    <name type="scientific">Moorena producens (strain JHB)</name>
    <dbReference type="NCBI Taxonomy" id="1454205"/>
    <lineage>
        <taxon>Bacteria</taxon>
        <taxon>Bacillati</taxon>
        <taxon>Cyanobacteriota</taxon>
        <taxon>Cyanophyceae</taxon>
        <taxon>Coleofasciculales</taxon>
        <taxon>Coleofasciculaceae</taxon>
        <taxon>Moorena</taxon>
    </lineage>
</organism>
<dbReference type="PANTHER" id="PTHR39338">
    <property type="entry name" value="BLL5662 PROTEIN-RELATED"/>
    <property type="match status" value="1"/>
</dbReference>
<name>A0A1D9FUT4_MOOP1</name>
<evidence type="ECO:0000313" key="3">
    <source>
        <dbReference type="Proteomes" id="UP000176944"/>
    </source>
</evidence>
<feature type="compositionally biased region" description="Polar residues" evidence="1">
    <location>
        <begin position="99"/>
        <end position="115"/>
    </location>
</feature>
<dbReference type="PANTHER" id="PTHR39338:SF7">
    <property type="entry name" value="BLL6692 PROTEIN"/>
    <property type="match status" value="1"/>
</dbReference>
<dbReference type="EMBL" id="CP017708">
    <property type="protein sequence ID" value="AOY79085.1"/>
    <property type="molecule type" value="Genomic_DNA"/>
</dbReference>
<dbReference type="AlphaFoldDB" id="A0A1D9FUT4"/>